<reference evidence="9 10" key="1">
    <citation type="submission" date="2017-02" db="EMBL/GenBank/DDBJ databases">
        <authorList>
            <person name="Peterson S.W."/>
        </authorList>
    </citation>
    <scope>NUCLEOTIDE SEQUENCE [LARGE SCALE GENOMIC DNA]</scope>
    <source>
        <strain evidence="9 10">DSM 21749</strain>
    </source>
</reference>
<dbReference type="EMBL" id="FUXP01000002">
    <property type="protein sequence ID" value="SJZ85682.1"/>
    <property type="molecule type" value="Genomic_DNA"/>
</dbReference>
<dbReference type="GO" id="GO:0044718">
    <property type="term" value="P:siderophore transmembrane transport"/>
    <property type="evidence" value="ECO:0007669"/>
    <property type="project" value="TreeGrafter"/>
</dbReference>
<evidence type="ECO:0000256" key="6">
    <source>
        <dbReference type="ARBA" id="ARBA00023237"/>
    </source>
</evidence>
<evidence type="ECO:0000256" key="4">
    <source>
        <dbReference type="ARBA" id="ARBA00022692"/>
    </source>
</evidence>
<feature type="domain" description="TonB-dependent transporter Oar-like beta-barrel" evidence="8">
    <location>
        <begin position="248"/>
        <end position="314"/>
    </location>
</feature>
<evidence type="ECO:0000256" key="5">
    <source>
        <dbReference type="ARBA" id="ARBA00023136"/>
    </source>
</evidence>
<keyword evidence="6" id="KW-0998">Cell outer membrane</keyword>
<dbReference type="GO" id="GO:0015344">
    <property type="term" value="F:siderophore uptake transmembrane transporter activity"/>
    <property type="evidence" value="ECO:0007669"/>
    <property type="project" value="TreeGrafter"/>
</dbReference>
<dbReference type="AlphaFoldDB" id="A0A1T4P2N8"/>
<gene>
    <name evidence="9" type="ORF">SAMN02745674_01045</name>
</gene>
<dbReference type="OrthoDB" id="9768147at2"/>
<dbReference type="PANTHER" id="PTHR30069">
    <property type="entry name" value="TONB-DEPENDENT OUTER MEMBRANE RECEPTOR"/>
    <property type="match status" value="1"/>
</dbReference>
<evidence type="ECO:0000256" key="3">
    <source>
        <dbReference type="ARBA" id="ARBA00022452"/>
    </source>
</evidence>
<dbReference type="Gene3D" id="2.60.40.1120">
    <property type="entry name" value="Carboxypeptidase-like, regulatory domain"/>
    <property type="match status" value="1"/>
</dbReference>
<dbReference type="RefSeq" id="WP_078757632.1">
    <property type="nucleotide sequence ID" value="NZ_FUXP01000002.1"/>
</dbReference>
<dbReference type="Pfam" id="PF13620">
    <property type="entry name" value="CarboxypepD_reg"/>
    <property type="match status" value="1"/>
</dbReference>
<evidence type="ECO:0000313" key="9">
    <source>
        <dbReference type="EMBL" id="SJZ85682.1"/>
    </source>
</evidence>
<evidence type="ECO:0000256" key="2">
    <source>
        <dbReference type="ARBA" id="ARBA00022448"/>
    </source>
</evidence>
<evidence type="ECO:0000256" key="7">
    <source>
        <dbReference type="SAM" id="SignalP"/>
    </source>
</evidence>
<dbReference type="PANTHER" id="PTHR30069:SF46">
    <property type="entry name" value="OAR PROTEIN"/>
    <property type="match status" value="1"/>
</dbReference>
<dbReference type="GO" id="GO:0009279">
    <property type="term" value="C:cell outer membrane"/>
    <property type="evidence" value="ECO:0007669"/>
    <property type="project" value="UniProtKB-SubCell"/>
</dbReference>
<keyword evidence="9" id="KW-0121">Carboxypeptidase</keyword>
<proteinExistence type="predicted"/>
<evidence type="ECO:0000256" key="1">
    <source>
        <dbReference type="ARBA" id="ARBA00004571"/>
    </source>
</evidence>
<dbReference type="GO" id="GO:0004180">
    <property type="term" value="F:carboxypeptidase activity"/>
    <property type="evidence" value="ECO:0007669"/>
    <property type="project" value="UniProtKB-KW"/>
</dbReference>
<dbReference type="SUPFAM" id="SSF49464">
    <property type="entry name" value="Carboxypeptidase regulatory domain-like"/>
    <property type="match status" value="1"/>
</dbReference>
<keyword evidence="5" id="KW-0472">Membrane</keyword>
<comment type="subcellular location">
    <subcellularLocation>
        <location evidence="1">Cell outer membrane</location>
        <topology evidence="1">Multi-pass membrane protein</topology>
    </subcellularLocation>
</comment>
<keyword evidence="4" id="KW-0812">Transmembrane</keyword>
<keyword evidence="7" id="KW-0732">Signal</keyword>
<dbReference type="Proteomes" id="UP000190061">
    <property type="component" value="Unassembled WGS sequence"/>
</dbReference>
<keyword evidence="10" id="KW-1185">Reference proteome</keyword>
<name>A0A1T4P2N8_9GAMM</name>
<organism evidence="9 10">
    <name type="scientific">Lysobacter spongiicola DSM 21749</name>
    <dbReference type="NCBI Taxonomy" id="1122188"/>
    <lineage>
        <taxon>Bacteria</taxon>
        <taxon>Pseudomonadati</taxon>
        <taxon>Pseudomonadota</taxon>
        <taxon>Gammaproteobacteria</taxon>
        <taxon>Lysobacterales</taxon>
        <taxon>Lysobacteraceae</taxon>
        <taxon>Novilysobacter</taxon>
    </lineage>
</organism>
<dbReference type="Gene3D" id="2.40.170.20">
    <property type="entry name" value="TonB-dependent receptor, beta-barrel domain"/>
    <property type="match status" value="1"/>
</dbReference>
<keyword evidence="9" id="KW-0645">Protease</keyword>
<keyword evidence="3" id="KW-1134">Transmembrane beta strand</keyword>
<feature type="signal peptide" evidence="7">
    <location>
        <begin position="1"/>
        <end position="27"/>
    </location>
</feature>
<keyword evidence="9" id="KW-0378">Hydrolase</keyword>
<keyword evidence="2" id="KW-0813">Transport</keyword>
<protein>
    <submittedName>
        <fullName evidence="9">Carboxypeptidase regulatory-like domain-containing protein</fullName>
    </submittedName>
</protein>
<feature type="domain" description="TonB-dependent transporter Oar-like beta-barrel" evidence="8">
    <location>
        <begin position="352"/>
        <end position="996"/>
    </location>
</feature>
<dbReference type="STRING" id="1122188.SAMN02745674_01045"/>
<feature type="chain" id="PRO_5012233591" evidence="7">
    <location>
        <begin position="28"/>
        <end position="1067"/>
    </location>
</feature>
<dbReference type="InterPro" id="IPR008969">
    <property type="entry name" value="CarboxyPept-like_regulatory"/>
</dbReference>
<dbReference type="InterPro" id="IPR036942">
    <property type="entry name" value="Beta-barrel_TonB_sf"/>
</dbReference>
<accession>A0A1T4P2N8</accession>
<dbReference type="Pfam" id="PF25183">
    <property type="entry name" value="OMP_b-brl_4"/>
    <property type="match status" value="2"/>
</dbReference>
<sequence>MNHPSRARMSRLTLGLLVALATAPAFAQNTSAGVGGQVVGSDGQPVAGAEVTIVHTESGTVSRAVTDAEGRYNARGLRVGGPYSITVTKEGAGTDTEEGVYLALNQVSNVDAQLQTGDATTLGTVAVTGTRLVATFNPDNKGVGTSVAGRQLELAPQSSRSVDDIARLDPRIQVTDQASGAISVAGVNNRFNTISVDGLSQGDPFGLNANGMPYTGSPISVDTIAAYDLKVSDYDVASDTVGATINAVTKSGTNEFHGSAYYVYKDAENMVGDRDGEDYALFDTDTTAGATIGGPLVKDKLFFFVSYEEQTIKNFGGESSSDGVANGNVTTTEVQEAIRIANELGLQPGQYGATGVNLDNKRYLGKIDWNINDNHRASLTYQQTEEFRPSPYDDFAENVVLTSHWYDIDNITKNTSLQLFSDWTMDFSTEVKLSHQTFDQVNGNAVNQPEVEVETANGGSIFIGEDNNRHENQINTERLAATISGTYYAGDHVIKGGLDYLRHDVFNLYGRDLHGSYRFASVEDFENGNYYRYDLRTPAPGYEVDDIAAALVYTQISPFLQDTWQVNDQLSLTYGVRVNIPKADEAPEEAPGFEEAFGYSNAYKLGSDNRVILPRVSFNYSFDTERYSQLRGGIGAFQSVPPFVWLGNPYQNNGVTLLSYQSDDPAETPFSPDPYNQNVPDGGRGFAIDTIDPDFKLPTVWKASLGYDRELPWYGLVGSVELQSIRARDAAFYQAINIGAYNPATGYYDAPTGVMADGRLSYWCDIGGSTSSSNKNCGRNPGFSNQSTVLGNTDEGFSNSVTFSLNKPMSNNWFGSLSYTYTDAEEVGSDASSQAWSSYQYVSRVNPNQEIATPASRAIENSIKASLGWERAFFGDYKTSITAYYNGRDGLPYTWLVDGDLNGDGIFQDPAYIPLVNDPNVSYGSATPDQIAAFHEFIANNPHLQGQRGQIAGRNADNMPWVNQLDLGIQQELPGFSADHKSIIRLDIYNFLNMLNKDWGLTKQIDGFDTRYLARLGGINADGSYVYNLGTDDNPSWQELNTYDADSRNPSRLVSRWSVLLTLRYEF</sequence>
<evidence type="ECO:0000313" key="10">
    <source>
        <dbReference type="Proteomes" id="UP000190061"/>
    </source>
</evidence>
<dbReference type="SUPFAM" id="SSF56935">
    <property type="entry name" value="Porins"/>
    <property type="match status" value="1"/>
</dbReference>
<dbReference type="InterPro" id="IPR057601">
    <property type="entry name" value="Oar-like_b-barrel"/>
</dbReference>
<dbReference type="InterPro" id="IPR039426">
    <property type="entry name" value="TonB-dep_rcpt-like"/>
</dbReference>
<evidence type="ECO:0000259" key="8">
    <source>
        <dbReference type="Pfam" id="PF25183"/>
    </source>
</evidence>